<proteinExistence type="predicted"/>
<dbReference type="EMBL" id="MFAT01000010">
    <property type="protein sequence ID" value="OGD86998.1"/>
    <property type="molecule type" value="Genomic_DNA"/>
</dbReference>
<name>A0A1F5G578_9BACT</name>
<organism evidence="1 2">
    <name type="scientific">Candidatus Curtissbacteria bacterium RBG_13_35_7</name>
    <dbReference type="NCBI Taxonomy" id="1797705"/>
    <lineage>
        <taxon>Bacteria</taxon>
        <taxon>Candidatus Curtissiibacteriota</taxon>
    </lineage>
</organism>
<comment type="caution">
    <text evidence="1">The sequence shown here is derived from an EMBL/GenBank/DDBJ whole genome shotgun (WGS) entry which is preliminary data.</text>
</comment>
<dbReference type="AlphaFoldDB" id="A0A1F5G578"/>
<accession>A0A1F5G578</accession>
<evidence type="ECO:0000313" key="1">
    <source>
        <dbReference type="EMBL" id="OGD86998.1"/>
    </source>
</evidence>
<gene>
    <name evidence="1" type="ORF">A2164_04195</name>
</gene>
<sequence>MAIVIGIVGASIFGVNAISAEDNQNYPPIIQKLVERFNLNQDEVVEVFQEAREERHQMMQEKIEERLNQAVTDGKITEEQKQAILAKKAEMQNKRAEFANLPREERWQAMNNFREEMRTWAQENNFDLKEIFGFGHKGMDGKHFGMGYEK</sequence>
<dbReference type="Proteomes" id="UP000176317">
    <property type="component" value="Unassembled WGS sequence"/>
</dbReference>
<reference evidence="1 2" key="1">
    <citation type="journal article" date="2016" name="Nat. Commun.">
        <title>Thousands of microbial genomes shed light on interconnected biogeochemical processes in an aquifer system.</title>
        <authorList>
            <person name="Anantharaman K."/>
            <person name="Brown C.T."/>
            <person name="Hug L.A."/>
            <person name="Sharon I."/>
            <person name="Castelle C.J."/>
            <person name="Probst A.J."/>
            <person name="Thomas B.C."/>
            <person name="Singh A."/>
            <person name="Wilkins M.J."/>
            <person name="Karaoz U."/>
            <person name="Brodie E.L."/>
            <person name="Williams K.H."/>
            <person name="Hubbard S.S."/>
            <person name="Banfield J.F."/>
        </authorList>
    </citation>
    <scope>NUCLEOTIDE SEQUENCE [LARGE SCALE GENOMIC DNA]</scope>
</reference>
<protein>
    <submittedName>
        <fullName evidence="1">Uncharacterized protein</fullName>
    </submittedName>
</protein>
<evidence type="ECO:0000313" key="2">
    <source>
        <dbReference type="Proteomes" id="UP000176317"/>
    </source>
</evidence>